<comment type="caution">
    <text evidence="3">The sequence shown here is derived from an EMBL/GenBank/DDBJ whole genome shotgun (WGS) entry which is preliminary data.</text>
</comment>
<proteinExistence type="inferred from homology"/>
<comment type="similarity">
    <text evidence="1">Belongs to the aspartate/glutamate racemases family.</text>
</comment>
<protein>
    <submittedName>
        <fullName evidence="3">Aspartate/glutamate racemase family protein</fullName>
    </submittedName>
</protein>
<gene>
    <name evidence="3" type="ORF">INF35_10405</name>
</gene>
<organism evidence="3 4">
    <name type="scientific">Gemmiger gallinarum</name>
    <dbReference type="NCBI Taxonomy" id="2779354"/>
    <lineage>
        <taxon>Bacteria</taxon>
        <taxon>Bacillati</taxon>
        <taxon>Bacillota</taxon>
        <taxon>Clostridia</taxon>
        <taxon>Eubacteriales</taxon>
        <taxon>Gemmiger</taxon>
    </lineage>
</organism>
<sequence length="231" mass="24729">MLGILGGLGPAASCYLYQMLIDHTPATCDQDHIDIVISSRASTPDRTAFIVGKSKDDPFLVMEQDGKSLVAYGATVLAIPCNTAHYFYDRLAAALPVPVLNMPRLTVAEARAAGCKKLGILATDGTLLAETYQLMCAEAGVECAVPSPEHQRGVMAVIYDQIKHGKRADMNLFNAAADDLKRQGCDMAVLGCTELSLVKRDEKLGSFFIDSTEVLCKNALLACGVQPIGFD</sequence>
<keyword evidence="2" id="KW-0413">Isomerase</keyword>
<dbReference type="Pfam" id="PF01177">
    <property type="entry name" value="Asp_Glu_race"/>
    <property type="match status" value="1"/>
</dbReference>
<dbReference type="NCBIfam" id="TIGR00035">
    <property type="entry name" value="asp_race"/>
    <property type="match status" value="1"/>
</dbReference>
<dbReference type="InterPro" id="IPR018187">
    <property type="entry name" value="Asp/Glu_racemase_AS_1"/>
</dbReference>
<evidence type="ECO:0000256" key="2">
    <source>
        <dbReference type="ARBA" id="ARBA00023235"/>
    </source>
</evidence>
<evidence type="ECO:0000256" key="1">
    <source>
        <dbReference type="ARBA" id="ARBA00007847"/>
    </source>
</evidence>
<keyword evidence="4" id="KW-1185">Reference proteome</keyword>
<dbReference type="InterPro" id="IPR004380">
    <property type="entry name" value="Asp_race"/>
</dbReference>
<dbReference type="InterPro" id="IPR015942">
    <property type="entry name" value="Asp/Glu/hydantoin_racemase"/>
</dbReference>
<evidence type="ECO:0000313" key="4">
    <source>
        <dbReference type="Proteomes" id="UP000768567"/>
    </source>
</evidence>
<dbReference type="Gene3D" id="3.40.50.1860">
    <property type="match status" value="2"/>
</dbReference>
<dbReference type="Proteomes" id="UP000768567">
    <property type="component" value="Unassembled WGS sequence"/>
</dbReference>
<reference evidence="3 4" key="1">
    <citation type="submission" date="2020-10" db="EMBL/GenBank/DDBJ databases">
        <title>ChiBAC.</title>
        <authorList>
            <person name="Zenner C."/>
            <person name="Hitch T.C.A."/>
            <person name="Clavel T."/>
        </authorList>
    </citation>
    <scope>NUCLEOTIDE SEQUENCE [LARGE SCALE GENOMIC DNA]</scope>
    <source>
        <strain evidence="3 4">DSM 109015</strain>
    </source>
</reference>
<evidence type="ECO:0000313" key="3">
    <source>
        <dbReference type="EMBL" id="MBE5038196.1"/>
    </source>
</evidence>
<name>A0ABR9R4X5_9FIRM</name>
<dbReference type="PANTHER" id="PTHR21198">
    <property type="entry name" value="GLUTAMATE RACEMASE"/>
    <property type="match status" value="1"/>
</dbReference>
<dbReference type="PROSITE" id="PS00923">
    <property type="entry name" value="ASP_GLU_RACEMASE_1"/>
    <property type="match status" value="1"/>
</dbReference>
<accession>A0ABR9R4X5</accession>
<dbReference type="InterPro" id="IPR001920">
    <property type="entry name" value="Asp/Glu_race"/>
</dbReference>
<dbReference type="EMBL" id="JADCKC010000003">
    <property type="protein sequence ID" value="MBE5038196.1"/>
    <property type="molecule type" value="Genomic_DNA"/>
</dbReference>
<dbReference type="PANTHER" id="PTHR21198:SF7">
    <property type="entry name" value="ASPARTATE-GLUTAMATE RACEMASE FAMILY"/>
    <property type="match status" value="1"/>
</dbReference>
<dbReference type="SUPFAM" id="SSF53681">
    <property type="entry name" value="Aspartate/glutamate racemase"/>
    <property type="match status" value="2"/>
</dbReference>